<sequence>MVACYFAKNEITLYCKESERVIAKKQIELLQRVRSRYCKESDRVIAKSRIALLRGVRSRYCKESDRVIAKSQIELLQRVRSSYCKESDRVIAKSQIELLQRVRSRYCKESDRVIAKSRIALLRGVRSRYCKESDRVIAKSRIELLQRVGSRYCKESDRVIAKSQIALLQRVRSGYCKESDRVIAKSQIALLQRVRSSYYKESDRVIAKSQIGLLQRVRSGYYKESDRVIAKSRIGLLQRVGSSYCKESDRVIAKSRIGLLQRVGSGYCKESDRVIAKSRIELLQRVRSGYYKESDRVIAKSRIELLQGVRSSYYKESDRVIARSQIELLQRVGSSYCKESDRVITKSQIELLQGVGSRYYKESDRQLIALSAPLRFSRSFTQNVIAYLRTLKTLSFTWRKDLVCMNRNNDINRYTFDELCVVGFFLALAVIVLLLLASPVGQNLPGLPRIQALSGMGDGAISETPSVAPQQHWSPAIAQRDNQVKATLSSEELITELSRRLIQPSSNRKVVYEAPCDNRKNVPACVGPCKHPLTYSPKQIVEKLTKSPELTLDPNTRRNIMSLGDGIPDSDLIIASAVSSNHFDEMQAMFESLHEKIYPVLEERMEATKRNPSLLQQQNKVGIHNFTVALFDIGLTPQQRRLTEKNCRCKVLTFRKEMFPTHVHENACYSWKPLIIMAVSQHARKLVLWQDSSVRWYAGFPDSLDKAYSVGHQVIRYINSHRIPANTLKEMFDYMHEDACGYLPYPEIQGNLHIHRSDLFNMQVLFEPWARCAIEKQCMCPRPPPSVLSCSQGTLHRCHRFDQSSMGILLSRIYQKELYKIMFQEFVFDQEKGFRVSRGSTNRYYFKS</sequence>
<keyword evidence="3" id="KW-1185">Reference proteome</keyword>
<evidence type="ECO:0000256" key="1">
    <source>
        <dbReference type="SAM" id="Phobius"/>
    </source>
</evidence>
<gene>
    <name evidence="2" type="ORF">RRG08_012388</name>
</gene>
<feature type="transmembrane region" description="Helical" evidence="1">
    <location>
        <begin position="421"/>
        <end position="441"/>
    </location>
</feature>
<keyword evidence="1" id="KW-1133">Transmembrane helix</keyword>
<comment type="caution">
    <text evidence="2">The sequence shown here is derived from an EMBL/GenBank/DDBJ whole genome shotgun (WGS) entry which is preliminary data.</text>
</comment>
<name>A0AAE1CYF5_9GAST</name>
<dbReference type="PANTHER" id="PTHR31389">
    <property type="entry name" value="LD39211P"/>
    <property type="match status" value="1"/>
</dbReference>
<dbReference type="Proteomes" id="UP001283361">
    <property type="component" value="Unassembled WGS sequence"/>
</dbReference>
<proteinExistence type="predicted"/>
<keyword evidence="1" id="KW-0472">Membrane</keyword>
<evidence type="ECO:0000313" key="3">
    <source>
        <dbReference type="Proteomes" id="UP001283361"/>
    </source>
</evidence>
<reference evidence="2" key="1">
    <citation type="journal article" date="2023" name="G3 (Bethesda)">
        <title>A reference genome for the long-term kleptoplast-retaining sea slug Elysia crispata morphotype clarki.</title>
        <authorList>
            <person name="Eastman K.E."/>
            <person name="Pendleton A.L."/>
            <person name="Shaikh M.A."/>
            <person name="Suttiyut T."/>
            <person name="Ogas R."/>
            <person name="Tomko P."/>
            <person name="Gavelis G."/>
            <person name="Widhalm J.R."/>
            <person name="Wisecaver J.H."/>
        </authorList>
    </citation>
    <scope>NUCLEOTIDE SEQUENCE</scope>
    <source>
        <strain evidence="2">ECLA1</strain>
    </source>
</reference>
<organism evidence="2 3">
    <name type="scientific">Elysia crispata</name>
    <name type="common">lettuce slug</name>
    <dbReference type="NCBI Taxonomy" id="231223"/>
    <lineage>
        <taxon>Eukaryota</taxon>
        <taxon>Metazoa</taxon>
        <taxon>Spiralia</taxon>
        <taxon>Lophotrochozoa</taxon>
        <taxon>Mollusca</taxon>
        <taxon>Gastropoda</taxon>
        <taxon>Heterobranchia</taxon>
        <taxon>Euthyneura</taxon>
        <taxon>Panpulmonata</taxon>
        <taxon>Sacoglossa</taxon>
        <taxon>Placobranchoidea</taxon>
        <taxon>Plakobranchidae</taxon>
        <taxon>Elysia</taxon>
    </lineage>
</organism>
<keyword evidence="1" id="KW-0812">Transmembrane</keyword>
<protein>
    <submittedName>
        <fullName evidence="2">Uncharacterized protein</fullName>
    </submittedName>
</protein>
<dbReference type="EMBL" id="JAWDGP010006236">
    <property type="protein sequence ID" value="KAK3745204.1"/>
    <property type="molecule type" value="Genomic_DNA"/>
</dbReference>
<accession>A0AAE1CYF5</accession>
<evidence type="ECO:0000313" key="2">
    <source>
        <dbReference type="EMBL" id="KAK3745204.1"/>
    </source>
</evidence>
<dbReference type="AlphaFoldDB" id="A0AAE1CYF5"/>
<dbReference type="PANTHER" id="PTHR31389:SF4">
    <property type="entry name" value="LD39211P"/>
    <property type="match status" value="1"/>
</dbReference>